<comment type="caution">
    <text evidence="2">The sequence shown here is derived from an EMBL/GenBank/DDBJ whole genome shotgun (WGS) entry which is preliminary data.</text>
</comment>
<dbReference type="PANTHER" id="PTHR43781:SF1">
    <property type="entry name" value="SACCHAROPINE DEHYDROGENASE"/>
    <property type="match status" value="1"/>
</dbReference>
<dbReference type="EMBL" id="PDEP01000007">
    <property type="protein sequence ID" value="PEN06707.1"/>
    <property type="molecule type" value="Genomic_DNA"/>
</dbReference>
<dbReference type="InterPro" id="IPR036291">
    <property type="entry name" value="NAD(P)-bd_dom_sf"/>
</dbReference>
<gene>
    <name evidence="2" type="ORF">CRI93_08695</name>
</gene>
<evidence type="ECO:0000313" key="2">
    <source>
        <dbReference type="EMBL" id="PEN06707.1"/>
    </source>
</evidence>
<name>A0A2H3NX56_9BACT</name>
<dbReference type="PANTHER" id="PTHR43781">
    <property type="entry name" value="SACCHAROPINE DEHYDROGENASE"/>
    <property type="match status" value="1"/>
</dbReference>
<dbReference type="SUPFAM" id="SSF51735">
    <property type="entry name" value="NAD(P)-binding Rossmann-fold domains"/>
    <property type="match status" value="1"/>
</dbReference>
<reference evidence="2 3" key="1">
    <citation type="submission" date="2017-10" db="EMBL/GenBank/DDBJ databases">
        <title>Draft genome of Longimonas halophila.</title>
        <authorList>
            <person name="Goh K.M."/>
            <person name="Shamsir M.S."/>
            <person name="Lim S.W."/>
        </authorList>
    </citation>
    <scope>NUCLEOTIDE SEQUENCE [LARGE SCALE GENOMIC DNA]</scope>
    <source>
        <strain evidence="2 3">KCTC 42399</strain>
    </source>
</reference>
<protein>
    <submittedName>
        <fullName evidence="2">Saccharopine dehydrogenase</fullName>
    </submittedName>
</protein>
<dbReference type="AlphaFoldDB" id="A0A2H3NX56"/>
<accession>A0A2H3NX56</accession>
<proteinExistence type="predicted"/>
<dbReference type="InterPro" id="IPR005097">
    <property type="entry name" value="Sacchrp_dh_NADP-bd"/>
</dbReference>
<dbReference type="OrthoDB" id="623995at2"/>
<sequence>MNTWLLYGAYGYTGQLIGEEAKRRGLSIIAAGRDAERLAEVENKWSVPGRVVALQDETALRDVLNEVDGVMHCAGPFEDTAHPMLHACLDTGTHYLDITGEWQVFEALRRRKADIQKAGIVVLPGVGFDVVPTDCVAATLAQACPDATALSLGFVGLGALSRGTALTALRGWGRGSLMRRNGQLVRIPAGTHTREVDIAGRMRTLTAIPWGDVSTAYHSTGIPTITVYTHVPPALQWMLRASGSLPAWLRAVLRPVVEGVVRRTVDGPDAEMRKTGASWVWGQVQRPDGSTRTARWTGPEGYTLTARTAVEAMHRMEDARPDPGYHTPSTAFGASFVETVAESSAVQLEPAP</sequence>
<dbReference type="Pfam" id="PF03435">
    <property type="entry name" value="Sacchrp_dh_NADP"/>
    <property type="match status" value="1"/>
</dbReference>
<organism evidence="2 3">
    <name type="scientific">Longimonas halophila</name>
    <dbReference type="NCBI Taxonomy" id="1469170"/>
    <lineage>
        <taxon>Bacteria</taxon>
        <taxon>Pseudomonadati</taxon>
        <taxon>Rhodothermota</taxon>
        <taxon>Rhodothermia</taxon>
        <taxon>Rhodothermales</taxon>
        <taxon>Salisaetaceae</taxon>
        <taxon>Longimonas</taxon>
    </lineage>
</organism>
<dbReference type="Gene3D" id="3.40.50.720">
    <property type="entry name" value="NAD(P)-binding Rossmann-like Domain"/>
    <property type="match status" value="1"/>
</dbReference>
<evidence type="ECO:0000259" key="1">
    <source>
        <dbReference type="Pfam" id="PF03435"/>
    </source>
</evidence>
<dbReference type="Proteomes" id="UP000221024">
    <property type="component" value="Unassembled WGS sequence"/>
</dbReference>
<dbReference type="RefSeq" id="WP_098062233.1">
    <property type="nucleotide sequence ID" value="NZ_PDEP01000007.1"/>
</dbReference>
<feature type="domain" description="Saccharopine dehydrogenase NADP binding" evidence="1">
    <location>
        <begin position="5"/>
        <end position="123"/>
    </location>
</feature>
<evidence type="ECO:0000313" key="3">
    <source>
        <dbReference type="Proteomes" id="UP000221024"/>
    </source>
</evidence>
<keyword evidence="3" id="KW-1185">Reference proteome</keyword>